<comment type="caution">
    <text evidence="6">The sequence shown here is derived from an EMBL/GenBank/DDBJ whole genome shotgun (WGS) entry which is preliminary data.</text>
</comment>
<accession>A0ABD1GUG9</accession>
<sequence>MGVLRGFSTELISNAFGLSHDLSKQLVESQSNKLIFKIDNHLPKKSNCEREEYAIDLDAMFKQGGSSSVEITSRDSPLVEEVGLSPKLVRLEPETSLDPYYSRAHQIIYVTKGGGRVQIVGLNGARVLDELVEEGHLVVVPKFFVAALMATDKGLECFCVSMSPRPLTMEIGAACKALSSSVLEVALNVSPDLVKNIKSQI</sequence>
<dbReference type="InterPro" id="IPR014710">
    <property type="entry name" value="RmlC-like_jellyroll"/>
</dbReference>
<evidence type="ECO:0000256" key="3">
    <source>
        <dbReference type="ARBA" id="ARBA00023129"/>
    </source>
</evidence>
<comment type="similarity">
    <text evidence="1">Belongs to the 11S seed storage protein (globulins) family.</text>
</comment>
<dbReference type="GO" id="GO:0045735">
    <property type="term" value="F:nutrient reservoir activity"/>
    <property type="evidence" value="ECO:0007669"/>
    <property type="project" value="UniProtKB-KW"/>
</dbReference>
<evidence type="ECO:0000256" key="1">
    <source>
        <dbReference type="ARBA" id="ARBA00007178"/>
    </source>
</evidence>
<dbReference type="EMBL" id="JBEAFC010000008">
    <property type="protein sequence ID" value="KAL1546698.1"/>
    <property type="molecule type" value="Genomic_DNA"/>
</dbReference>
<dbReference type="InterPro" id="IPR050253">
    <property type="entry name" value="Seed_Storage-Functional"/>
</dbReference>
<reference evidence="6 7" key="1">
    <citation type="submission" date="2024-06" db="EMBL/GenBank/DDBJ databases">
        <title>A chromosome level genome sequence of Diviner's sage (Salvia divinorum).</title>
        <authorList>
            <person name="Ford S.A."/>
            <person name="Ro D.-K."/>
            <person name="Ness R.W."/>
            <person name="Phillips M.A."/>
        </authorList>
    </citation>
    <scope>NUCLEOTIDE SEQUENCE [LARGE SCALE GENOMIC DNA]</scope>
    <source>
        <strain evidence="6">SAF-2024a</strain>
        <tissue evidence="6">Leaf</tissue>
    </source>
</reference>
<dbReference type="AlphaFoldDB" id="A0ABD1GUG9"/>
<keyword evidence="7" id="KW-1185">Reference proteome</keyword>
<name>A0ABD1GUG9_SALDI</name>
<gene>
    <name evidence="6" type="ORF">AAHA92_23260</name>
</gene>
<dbReference type="Proteomes" id="UP001567538">
    <property type="component" value="Unassembled WGS sequence"/>
</dbReference>
<dbReference type="PANTHER" id="PTHR31189">
    <property type="entry name" value="OS03G0336100 PROTEIN-RELATED"/>
    <property type="match status" value="1"/>
</dbReference>
<evidence type="ECO:0000313" key="7">
    <source>
        <dbReference type="Proteomes" id="UP001567538"/>
    </source>
</evidence>
<dbReference type="PANTHER" id="PTHR31189:SF45">
    <property type="entry name" value="OS09G0552500 PROTEIN"/>
    <property type="match status" value="1"/>
</dbReference>
<dbReference type="PRINTS" id="PR00439">
    <property type="entry name" value="11SGLOBULIN"/>
</dbReference>
<organism evidence="6 7">
    <name type="scientific">Salvia divinorum</name>
    <name type="common">Maria pastora</name>
    <name type="synonym">Diviner's sage</name>
    <dbReference type="NCBI Taxonomy" id="28513"/>
    <lineage>
        <taxon>Eukaryota</taxon>
        <taxon>Viridiplantae</taxon>
        <taxon>Streptophyta</taxon>
        <taxon>Embryophyta</taxon>
        <taxon>Tracheophyta</taxon>
        <taxon>Spermatophyta</taxon>
        <taxon>Magnoliopsida</taxon>
        <taxon>eudicotyledons</taxon>
        <taxon>Gunneridae</taxon>
        <taxon>Pentapetalae</taxon>
        <taxon>asterids</taxon>
        <taxon>lamiids</taxon>
        <taxon>Lamiales</taxon>
        <taxon>Lamiaceae</taxon>
        <taxon>Nepetoideae</taxon>
        <taxon>Mentheae</taxon>
        <taxon>Salviinae</taxon>
        <taxon>Salvia</taxon>
        <taxon>Salvia subgen. Calosphace</taxon>
    </lineage>
</organism>
<evidence type="ECO:0000256" key="4">
    <source>
        <dbReference type="ARBA" id="ARBA00023157"/>
    </source>
</evidence>
<evidence type="ECO:0000313" key="6">
    <source>
        <dbReference type="EMBL" id="KAL1546698.1"/>
    </source>
</evidence>
<dbReference type="SUPFAM" id="SSF51182">
    <property type="entry name" value="RmlC-like cupins"/>
    <property type="match status" value="1"/>
</dbReference>
<dbReference type="SMART" id="SM00835">
    <property type="entry name" value="Cupin_1"/>
    <property type="match status" value="1"/>
</dbReference>
<dbReference type="InterPro" id="IPR006044">
    <property type="entry name" value="11S_seedstore_pln"/>
</dbReference>
<keyword evidence="3" id="KW-0708">Seed storage protein</keyword>
<dbReference type="Pfam" id="PF00190">
    <property type="entry name" value="Cupin_1"/>
    <property type="match status" value="1"/>
</dbReference>
<dbReference type="Gene3D" id="2.60.120.10">
    <property type="entry name" value="Jelly Rolls"/>
    <property type="match status" value="1"/>
</dbReference>
<evidence type="ECO:0000256" key="2">
    <source>
        <dbReference type="ARBA" id="ARBA00022761"/>
    </source>
</evidence>
<keyword evidence="4" id="KW-1015">Disulfide bond</keyword>
<dbReference type="InterPro" id="IPR006045">
    <property type="entry name" value="Cupin_1"/>
</dbReference>
<keyword evidence="2" id="KW-0758">Storage protein</keyword>
<dbReference type="InterPro" id="IPR011051">
    <property type="entry name" value="RmlC_Cupin_sf"/>
</dbReference>
<protein>
    <submittedName>
        <fullName evidence="6">Cocosin 1-like</fullName>
    </submittedName>
</protein>
<evidence type="ECO:0000259" key="5">
    <source>
        <dbReference type="SMART" id="SM00835"/>
    </source>
</evidence>
<feature type="domain" description="Cupin type-1" evidence="5">
    <location>
        <begin position="59"/>
        <end position="195"/>
    </location>
</feature>
<proteinExistence type="inferred from homology"/>